<dbReference type="PANTHER" id="PTHR47718">
    <property type="entry name" value="OS01G0519700 PROTEIN"/>
    <property type="match status" value="1"/>
</dbReference>
<protein>
    <submittedName>
        <fullName evidence="2">15992_t:CDS:1</fullName>
    </submittedName>
</protein>
<feature type="domain" description="FAR1" evidence="1">
    <location>
        <begin position="58"/>
        <end position="145"/>
    </location>
</feature>
<dbReference type="OrthoDB" id="2375848at2759"/>
<gene>
    <name evidence="2" type="ORF">CPELLU_LOCUS14545</name>
</gene>
<dbReference type="Pfam" id="PF03101">
    <property type="entry name" value="FAR1"/>
    <property type="match status" value="1"/>
</dbReference>
<dbReference type="InterPro" id="IPR004330">
    <property type="entry name" value="FAR1_DNA_bnd_dom"/>
</dbReference>
<feature type="non-terminal residue" evidence="2">
    <location>
        <position position="565"/>
    </location>
</feature>
<accession>A0A9N9IRI6</accession>
<evidence type="ECO:0000313" key="3">
    <source>
        <dbReference type="Proteomes" id="UP000789759"/>
    </source>
</evidence>
<sequence>LMEQLFDYEINMNDHLPSYGEDDTDKNDTDNHNINVSKKILKVGELFNNWDEVQVMVNSFAKQNGFMANKSHKDLDPLDKSIVHRHTYNCWKAGVHQPKKIEDIVLHHNGSSGKTNCKWEVSFYLGKLMKKICLTKFENKHNHSCDLATIELAPKNLRLPQDILDKIEHYITHSHLDAGQQYDLLVKEFPKYYINKKNLYNAIHKFWDVRIHDESDASMMLSYLLNQRNKDPDYLNVKKKARAKLQGKMIKCFVENFFSMRISYSQQQFETKYHNMLTKYEPCYSYLEKLYHKRTSWARYSVVKVFTAGIESTKHVESINAVIKKYVDRGTLLKKLVNIIKQKLEKEAQYTRIKDYYGSNPSVSLVSTYSTIFKEVKEWDVNYNDIIEQLYDTPQIHLAELMIDIPYDAIKELWEVSYIASDSMPHYIVILNDSTLLFSRGVKSTTSILLHYMNQVRTCDVYTLAIRSQVNKKFQFGTTMSVAKTSIQIAVSESVTEELTGLLMQFIMKHCHDTGLDIKDISSFPNIMLQESFTAKVTKSISTTNEVTESISNLVLASSTITQGI</sequence>
<reference evidence="2" key="1">
    <citation type="submission" date="2021-06" db="EMBL/GenBank/DDBJ databases">
        <authorList>
            <person name="Kallberg Y."/>
            <person name="Tangrot J."/>
            <person name="Rosling A."/>
        </authorList>
    </citation>
    <scope>NUCLEOTIDE SEQUENCE</scope>
    <source>
        <strain evidence="2">FL966</strain>
    </source>
</reference>
<dbReference type="EMBL" id="CAJVQA010017367">
    <property type="protein sequence ID" value="CAG8748411.1"/>
    <property type="molecule type" value="Genomic_DNA"/>
</dbReference>
<keyword evidence="3" id="KW-1185">Reference proteome</keyword>
<dbReference type="AlphaFoldDB" id="A0A9N9IRI6"/>
<dbReference type="Proteomes" id="UP000789759">
    <property type="component" value="Unassembled WGS sequence"/>
</dbReference>
<evidence type="ECO:0000259" key="1">
    <source>
        <dbReference type="Pfam" id="PF03101"/>
    </source>
</evidence>
<evidence type="ECO:0000313" key="2">
    <source>
        <dbReference type="EMBL" id="CAG8748411.1"/>
    </source>
</evidence>
<organism evidence="2 3">
    <name type="scientific">Cetraspora pellucida</name>
    <dbReference type="NCBI Taxonomy" id="1433469"/>
    <lineage>
        <taxon>Eukaryota</taxon>
        <taxon>Fungi</taxon>
        <taxon>Fungi incertae sedis</taxon>
        <taxon>Mucoromycota</taxon>
        <taxon>Glomeromycotina</taxon>
        <taxon>Glomeromycetes</taxon>
        <taxon>Diversisporales</taxon>
        <taxon>Gigasporaceae</taxon>
        <taxon>Cetraspora</taxon>
    </lineage>
</organism>
<proteinExistence type="predicted"/>
<comment type="caution">
    <text evidence="2">The sequence shown here is derived from an EMBL/GenBank/DDBJ whole genome shotgun (WGS) entry which is preliminary data.</text>
</comment>
<name>A0A9N9IRI6_9GLOM</name>